<comment type="caution">
    <text evidence="2">The sequence shown here is derived from an EMBL/GenBank/DDBJ whole genome shotgun (WGS) entry which is preliminary data.</text>
</comment>
<evidence type="ECO:0000313" key="3">
    <source>
        <dbReference type="Proteomes" id="UP000198287"/>
    </source>
</evidence>
<feature type="compositionally biased region" description="Acidic residues" evidence="1">
    <location>
        <begin position="384"/>
        <end position="406"/>
    </location>
</feature>
<accession>A0A226DQX8</accession>
<sequence length="406" mass="46643">MKVRYAVVLFSTTTAALWRKVYLNRPKEAEFILLINDWFDLFNSRTVKEAKKTKVPFGLNLAQQLDLLDRTESAILELRVGDAKYLYPFQRGFLISISSMRGLFQELSGSHLRISYILTHRVNQDLAENAFSVIRKLGAGHVKPSAVDAKRRLKLLCLTWGANTFKTSSVEAEDNEPCLSARMIHSLTTVQSNDADNSSPRIILPEVEINIKDLNETNADEVLQSMGMPESCEHGGKEFIAGFVASKLCNILPGLKASPEEVDMLNQNSWVKSLGKEHLTVPSLKWLNWVELLEQEFRTYHRTGDKYKINGNPGVLKGFCEALSNKYQEIPVKALEKYIKTRLFIRIKNRNKLIVEERRQAAKLRADRWTQYQVRISTSTPREDETDEESYSDDDDEFEREEFERE</sequence>
<dbReference type="OMA" id="DEHGMEY"/>
<keyword evidence="3" id="KW-1185">Reference proteome</keyword>
<protein>
    <submittedName>
        <fullName evidence="2">Transposable element P transposase</fullName>
    </submittedName>
</protein>
<reference evidence="2 3" key="1">
    <citation type="submission" date="2015-12" db="EMBL/GenBank/DDBJ databases">
        <title>The genome of Folsomia candida.</title>
        <authorList>
            <person name="Faddeeva A."/>
            <person name="Derks M.F."/>
            <person name="Anvar Y."/>
            <person name="Smit S."/>
            <person name="Van Straalen N."/>
            <person name="Roelofs D."/>
        </authorList>
    </citation>
    <scope>NUCLEOTIDE SEQUENCE [LARGE SCALE GENOMIC DNA]</scope>
    <source>
        <strain evidence="2 3">VU population</strain>
        <tissue evidence="2">Whole body</tissue>
    </source>
</reference>
<feature type="region of interest" description="Disordered" evidence="1">
    <location>
        <begin position="375"/>
        <end position="406"/>
    </location>
</feature>
<organism evidence="2 3">
    <name type="scientific">Folsomia candida</name>
    <name type="common">Springtail</name>
    <dbReference type="NCBI Taxonomy" id="158441"/>
    <lineage>
        <taxon>Eukaryota</taxon>
        <taxon>Metazoa</taxon>
        <taxon>Ecdysozoa</taxon>
        <taxon>Arthropoda</taxon>
        <taxon>Hexapoda</taxon>
        <taxon>Collembola</taxon>
        <taxon>Entomobryomorpha</taxon>
        <taxon>Isotomoidea</taxon>
        <taxon>Isotomidae</taxon>
        <taxon>Proisotominae</taxon>
        <taxon>Folsomia</taxon>
    </lineage>
</organism>
<evidence type="ECO:0000256" key="1">
    <source>
        <dbReference type="SAM" id="MobiDB-lite"/>
    </source>
</evidence>
<dbReference type="Proteomes" id="UP000198287">
    <property type="component" value="Unassembled WGS sequence"/>
</dbReference>
<proteinExistence type="predicted"/>
<name>A0A226DQX8_FOLCA</name>
<dbReference type="AlphaFoldDB" id="A0A226DQX8"/>
<dbReference type="EMBL" id="LNIX01000013">
    <property type="protein sequence ID" value="OXA47599.1"/>
    <property type="molecule type" value="Genomic_DNA"/>
</dbReference>
<gene>
    <name evidence="2" type="ORF">Fcan01_18028</name>
</gene>
<evidence type="ECO:0000313" key="2">
    <source>
        <dbReference type="EMBL" id="OXA47599.1"/>
    </source>
</evidence>